<sequence length="121" mass="13027">MQHSMLIPTESPRPTRATSGLKAVRRFAQRDGATLIRVLRTAVGPSGVAAAERLLDGLWSLEPQQDEVQGALKKLVQMTEALPPTVDQLSSEPDAWCDDLDNAIRYFGARLTDLAGGLATG</sequence>
<evidence type="ECO:0000313" key="2">
    <source>
        <dbReference type="Proteomes" id="UP000198646"/>
    </source>
</evidence>
<accession>A0ABY0SW85</accession>
<evidence type="ECO:0000313" key="1">
    <source>
        <dbReference type="EMBL" id="SDP67045.1"/>
    </source>
</evidence>
<dbReference type="EMBL" id="FNJD01000026">
    <property type="protein sequence ID" value="SDP67045.1"/>
    <property type="molecule type" value="Genomic_DNA"/>
</dbReference>
<keyword evidence="2" id="KW-1185">Reference proteome</keyword>
<dbReference type="Proteomes" id="UP000198646">
    <property type="component" value="Unassembled WGS sequence"/>
</dbReference>
<comment type="caution">
    <text evidence="1">The sequence shown here is derived from an EMBL/GenBank/DDBJ whole genome shotgun (WGS) entry which is preliminary data.</text>
</comment>
<gene>
    <name evidence="1" type="ORF">SAMN04488512_12633</name>
</gene>
<proteinExistence type="predicted"/>
<organism evidence="1 2">
    <name type="scientific">Sulfitobacter litoralis</name>
    <dbReference type="NCBI Taxonomy" id="335975"/>
    <lineage>
        <taxon>Bacteria</taxon>
        <taxon>Pseudomonadati</taxon>
        <taxon>Pseudomonadota</taxon>
        <taxon>Alphaproteobacteria</taxon>
        <taxon>Rhodobacterales</taxon>
        <taxon>Roseobacteraceae</taxon>
        <taxon>Sulfitobacter</taxon>
    </lineage>
</organism>
<name>A0ABY0SW85_9RHOB</name>
<protein>
    <submittedName>
        <fullName evidence="1">Uncharacterized protein</fullName>
    </submittedName>
</protein>
<reference evidence="1 2" key="1">
    <citation type="submission" date="2016-10" db="EMBL/GenBank/DDBJ databases">
        <authorList>
            <person name="Varghese N."/>
            <person name="Submissions S."/>
        </authorList>
    </citation>
    <scope>NUCLEOTIDE SEQUENCE [LARGE SCALE GENOMIC DNA]</scope>
    <source>
        <strain evidence="1 2">DSM 17584</strain>
    </source>
</reference>